<comment type="similarity">
    <text evidence="2">Belongs to the rad17/RAD24 family.</text>
</comment>
<keyword evidence="5" id="KW-0067">ATP-binding</keyword>
<keyword evidence="7" id="KW-0131">Cell cycle</keyword>
<proteinExistence type="inferred from homology"/>
<comment type="subcellular location">
    <subcellularLocation>
        <location evidence="1">Nucleus</location>
    </subcellularLocation>
</comment>
<dbReference type="PANTHER" id="PTHR12172:SF0">
    <property type="entry name" value="CELL CYCLE CHECKPOINT PROTEIN RAD17"/>
    <property type="match status" value="1"/>
</dbReference>
<evidence type="ECO:0000256" key="1">
    <source>
        <dbReference type="ARBA" id="ARBA00004123"/>
    </source>
</evidence>
<evidence type="ECO:0000256" key="3">
    <source>
        <dbReference type="ARBA" id="ARBA00022741"/>
    </source>
</evidence>
<keyword evidence="4" id="KW-0227">DNA damage</keyword>
<accession>A0ABQ8P466</accession>
<dbReference type="PANTHER" id="PTHR12172">
    <property type="entry name" value="CELL CYCLE CHECKPOINT PROTEIN RAD17"/>
    <property type="match status" value="1"/>
</dbReference>
<organism evidence="8 9">
    <name type="scientific">Cryptosporidium canis</name>
    <dbReference type="NCBI Taxonomy" id="195482"/>
    <lineage>
        <taxon>Eukaryota</taxon>
        <taxon>Sar</taxon>
        <taxon>Alveolata</taxon>
        <taxon>Apicomplexa</taxon>
        <taxon>Conoidasida</taxon>
        <taxon>Coccidia</taxon>
        <taxon>Eucoccidiorida</taxon>
        <taxon>Eimeriorina</taxon>
        <taxon>Cryptosporidiidae</taxon>
        <taxon>Cryptosporidium</taxon>
    </lineage>
</organism>
<evidence type="ECO:0000256" key="5">
    <source>
        <dbReference type="ARBA" id="ARBA00022840"/>
    </source>
</evidence>
<evidence type="ECO:0000256" key="4">
    <source>
        <dbReference type="ARBA" id="ARBA00022763"/>
    </source>
</evidence>
<evidence type="ECO:0000256" key="2">
    <source>
        <dbReference type="ARBA" id="ARBA00006168"/>
    </source>
</evidence>
<dbReference type="InterPro" id="IPR004582">
    <property type="entry name" value="Checkpoint_prot_Rad17_Rad24"/>
</dbReference>
<protein>
    <submittedName>
        <fullName evidence="8">RAD24/Rf-C activator 1 AAA+ ATPase</fullName>
    </submittedName>
</protein>
<dbReference type="SUPFAM" id="SSF52540">
    <property type="entry name" value="P-loop containing nucleoside triphosphate hydrolases"/>
    <property type="match status" value="1"/>
</dbReference>
<dbReference type="CDD" id="cd00009">
    <property type="entry name" value="AAA"/>
    <property type="match status" value="1"/>
</dbReference>
<keyword evidence="3" id="KW-0547">Nucleotide-binding</keyword>
<reference evidence="8" key="1">
    <citation type="submission" date="2022-10" db="EMBL/GenBank/DDBJ databases">
        <title>Adaptive evolution leads to modifications in subtelomeric GC content in a zoonotic Cryptosporidium species.</title>
        <authorList>
            <person name="Li J."/>
            <person name="Feng Y."/>
            <person name="Xiao L."/>
        </authorList>
    </citation>
    <scope>NUCLEOTIDE SEQUENCE</scope>
    <source>
        <strain evidence="8">25894</strain>
    </source>
</reference>
<comment type="caution">
    <text evidence="8">The sequence shown here is derived from an EMBL/GenBank/DDBJ whole genome shotgun (WGS) entry which is preliminary data.</text>
</comment>
<name>A0ABQ8P466_9CRYT</name>
<evidence type="ECO:0000256" key="6">
    <source>
        <dbReference type="ARBA" id="ARBA00023242"/>
    </source>
</evidence>
<dbReference type="InterPro" id="IPR027417">
    <property type="entry name" value="P-loop_NTPase"/>
</dbReference>
<evidence type="ECO:0000256" key="7">
    <source>
        <dbReference type="ARBA" id="ARBA00023306"/>
    </source>
</evidence>
<dbReference type="Proteomes" id="UP001071777">
    <property type="component" value="Unassembled WGS sequence"/>
</dbReference>
<gene>
    <name evidence="8" type="ORF">OJ252_2799</name>
</gene>
<dbReference type="Gene3D" id="3.40.50.300">
    <property type="entry name" value="P-loop containing nucleotide triphosphate hydrolases"/>
    <property type="match status" value="1"/>
</dbReference>
<evidence type="ECO:0000313" key="9">
    <source>
        <dbReference type="Proteomes" id="UP001071777"/>
    </source>
</evidence>
<sequence length="681" mass="77886">MSLWTNTFGPQTPQELSINKNKIIEVRGFLDCIYRDIDSDYNSRKSILIIIGPAGTGKTAVLRCLCKHKFKILEWEPPTTFNEGLGASFHRFIFNSIFFSKQRLNEHVLILIKDLPLTLLKNNSTSLVEIRYFLSELLQNSSFKIPVVFITGEDRSERQFLKLIIPGEVDIFNESYADKKFARYTKIVRLNPVPSTIIKSKLKFILNTKKIFVGRSEEGIIEKIVQTSNGDLAHAISQLQFFFEGSPETYIRGGVHCPQFSSETSLSIRKRKNSLSDTDQLTKNLDLVFGKEPLYNLFRTIGRILYNKREAAINKSESEHLNKKRTKIITEYLNNGDSNTQIVEEEINQRSYLRYFSEGFKGMLEDFIDLQFSKVEKRGKLSFDVEDLLLYSGVEDNSLILLLQENYIPFVGNSIDTIVCSSIFSWSDVYTNYLDPDHLSSTIVSCVARTILYFNSNPLNPCSSDHQAHSDLKVGFSKNQFSLWEKQGSFKSKELVPNSKKVAFKWHPKKPALKTFTSCLEALREEYKSLITKCLFSFCEVNCTHLLLNKTMFTEILPYLNYFSFKSNGLSLNTTNNELIKFANAWSKYYKYVALPQLNFKGVIGVGLESDQILNCHDNSSNTYCCDYLSDEQLVSILETYDVEGLHCNPTTNNLIDQRNSNISDLTNPISSSDDSIDDSD</sequence>
<dbReference type="EMBL" id="JAPCXB010000117">
    <property type="protein sequence ID" value="KAJ1607596.1"/>
    <property type="molecule type" value="Genomic_DNA"/>
</dbReference>
<keyword evidence="6" id="KW-0539">Nucleus</keyword>
<evidence type="ECO:0000313" key="8">
    <source>
        <dbReference type="EMBL" id="KAJ1607596.1"/>
    </source>
</evidence>
<dbReference type="Pfam" id="PF03215">
    <property type="entry name" value="Rad17"/>
    <property type="match status" value="1"/>
</dbReference>
<keyword evidence="9" id="KW-1185">Reference proteome</keyword>